<accession>A0AAV4C0T4</accession>
<evidence type="ECO:0000256" key="6">
    <source>
        <dbReference type="ARBA" id="ARBA00022989"/>
    </source>
</evidence>
<evidence type="ECO:0000256" key="8">
    <source>
        <dbReference type="ARBA" id="ARBA00023065"/>
    </source>
</evidence>
<comment type="similarity">
    <text evidence="2 11">Belongs to the sodium:solute symporter (SSF) (TC 2.A.21) family.</text>
</comment>
<dbReference type="PROSITE" id="PS50283">
    <property type="entry name" value="NA_SOLUT_SYMP_3"/>
    <property type="match status" value="1"/>
</dbReference>
<evidence type="ECO:0000256" key="1">
    <source>
        <dbReference type="ARBA" id="ARBA00004651"/>
    </source>
</evidence>
<evidence type="ECO:0000256" key="10">
    <source>
        <dbReference type="ARBA" id="ARBA00023201"/>
    </source>
</evidence>
<evidence type="ECO:0000256" key="3">
    <source>
        <dbReference type="ARBA" id="ARBA00022448"/>
    </source>
</evidence>
<proteinExistence type="inferred from homology"/>
<keyword evidence="10" id="KW-0739">Sodium transport</keyword>
<feature type="transmembrane region" description="Helical" evidence="12">
    <location>
        <begin position="189"/>
        <end position="208"/>
    </location>
</feature>
<keyword evidence="5 12" id="KW-0812">Transmembrane</keyword>
<evidence type="ECO:0000256" key="7">
    <source>
        <dbReference type="ARBA" id="ARBA00023053"/>
    </source>
</evidence>
<evidence type="ECO:0000256" key="2">
    <source>
        <dbReference type="ARBA" id="ARBA00006434"/>
    </source>
</evidence>
<evidence type="ECO:0000256" key="5">
    <source>
        <dbReference type="ARBA" id="ARBA00022692"/>
    </source>
</evidence>
<name>A0AAV4C0T4_9GAST</name>
<evidence type="ECO:0000256" key="4">
    <source>
        <dbReference type="ARBA" id="ARBA00022475"/>
    </source>
</evidence>
<dbReference type="AlphaFoldDB" id="A0AAV4C0T4"/>
<comment type="caution">
    <text evidence="13">The sequence shown here is derived from an EMBL/GenBank/DDBJ whole genome shotgun (WGS) entry which is preliminary data.</text>
</comment>
<sequence>MDPKLTKRQIEVPVFSKLRDNLAVQVLCHSIATGIDFVCLKSIIRASHMATSKVVQRFPRLFSLFNIFNVNDGRPKPLSKTSKKSSCYIAFFLTLSVCGGTVSAGLNSISAVILEDYVKVYVKRHIRDNKARLYSQIIAVLVSVLCLQLVLLVAKIEGIIKTATTISGILSGPILGVFTLGLLCPQATAKGALAGILGTSTLMFLFLIGKWSSTLLKAETPLFCISNCNTSVSKFDVTKHRIPQPTMDT</sequence>
<organism evidence="13 14">
    <name type="scientific">Plakobranchus ocellatus</name>
    <dbReference type="NCBI Taxonomy" id="259542"/>
    <lineage>
        <taxon>Eukaryota</taxon>
        <taxon>Metazoa</taxon>
        <taxon>Spiralia</taxon>
        <taxon>Lophotrochozoa</taxon>
        <taxon>Mollusca</taxon>
        <taxon>Gastropoda</taxon>
        <taxon>Heterobranchia</taxon>
        <taxon>Euthyneura</taxon>
        <taxon>Panpulmonata</taxon>
        <taxon>Sacoglossa</taxon>
        <taxon>Placobranchoidea</taxon>
        <taxon>Plakobranchidae</taxon>
        <taxon>Plakobranchus</taxon>
    </lineage>
</organism>
<dbReference type="PANTHER" id="PTHR42985">
    <property type="entry name" value="SODIUM-COUPLED MONOCARBOXYLATE TRANSPORTER"/>
    <property type="match status" value="1"/>
</dbReference>
<dbReference type="Proteomes" id="UP000735302">
    <property type="component" value="Unassembled WGS sequence"/>
</dbReference>
<keyword evidence="3" id="KW-0813">Transport</keyword>
<keyword evidence="7" id="KW-0915">Sodium</keyword>
<reference evidence="13 14" key="1">
    <citation type="journal article" date="2021" name="Elife">
        <title>Chloroplast acquisition without the gene transfer in kleptoplastic sea slugs, Plakobranchus ocellatus.</title>
        <authorList>
            <person name="Maeda T."/>
            <person name="Takahashi S."/>
            <person name="Yoshida T."/>
            <person name="Shimamura S."/>
            <person name="Takaki Y."/>
            <person name="Nagai Y."/>
            <person name="Toyoda A."/>
            <person name="Suzuki Y."/>
            <person name="Arimoto A."/>
            <person name="Ishii H."/>
            <person name="Satoh N."/>
            <person name="Nishiyama T."/>
            <person name="Hasebe M."/>
            <person name="Maruyama T."/>
            <person name="Minagawa J."/>
            <person name="Obokata J."/>
            <person name="Shigenobu S."/>
        </authorList>
    </citation>
    <scope>NUCLEOTIDE SEQUENCE [LARGE SCALE GENOMIC DNA]</scope>
</reference>
<dbReference type="InterPro" id="IPR038377">
    <property type="entry name" value="Na/Glc_symporter_sf"/>
</dbReference>
<evidence type="ECO:0000256" key="12">
    <source>
        <dbReference type="SAM" id="Phobius"/>
    </source>
</evidence>
<evidence type="ECO:0000313" key="14">
    <source>
        <dbReference type="Proteomes" id="UP000735302"/>
    </source>
</evidence>
<dbReference type="Pfam" id="PF00474">
    <property type="entry name" value="SSF"/>
    <property type="match status" value="1"/>
</dbReference>
<feature type="transmembrane region" description="Helical" evidence="12">
    <location>
        <begin position="133"/>
        <end position="154"/>
    </location>
</feature>
<protein>
    <submittedName>
        <fullName evidence="13">Sodium-coupled monocarboxylate transporter</fullName>
    </submittedName>
</protein>
<keyword evidence="9 12" id="KW-0472">Membrane</keyword>
<dbReference type="InterPro" id="IPR051163">
    <property type="entry name" value="Sodium:Solute_Symporter_SSF"/>
</dbReference>
<keyword evidence="4" id="KW-1003">Cell membrane</keyword>
<evidence type="ECO:0000313" key="13">
    <source>
        <dbReference type="EMBL" id="GFO24284.1"/>
    </source>
</evidence>
<dbReference type="Gene3D" id="1.20.1730.10">
    <property type="entry name" value="Sodium/glucose cotransporter"/>
    <property type="match status" value="1"/>
</dbReference>
<gene>
    <name evidence="13" type="ORF">PoB_005078900</name>
</gene>
<dbReference type="EMBL" id="BLXT01005610">
    <property type="protein sequence ID" value="GFO24284.1"/>
    <property type="molecule type" value="Genomic_DNA"/>
</dbReference>
<keyword evidence="6 12" id="KW-1133">Transmembrane helix</keyword>
<evidence type="ECO:0000256" key="11">
    <source>
        <dbReference type="RuleBase" id="RU362091"/>
    </source>
</evidence>
<dbReference type="GO" id="GO:0015293">
    <property type="term" value="F:symporter activity"/>
    <property type="evidence" value="ECO:0007669"/>
    <property type="project" value="TreeGrafter"/>
</dbReference>
<comment type="subcellular location">
    <subcellularLocation>
        <location evidence="1">Cell membrane</location>
        <topology evidence="1">Multi-pass membrane protein</topology>
    </subcellularLocation>
</comment>
<feature type="transmembrane region" description="Helical" evidence="12">
    <location>
        <begin position="166"/>
        <end position="183"/>
    </location>
</feature>
<dbReference type="PANTHER" id="PTHR42985:SF41">
    <property type="entry name" value="GH19970P-RELATED"/>
    <property type="match status" value="1"/>
</dbReference>
<keyword evidence="8" id="KW-0406">Ion transport</keyword>
<evidence type="ECO:0000256" key="9">
    <source>
        <dbReference type="ARBA" id="ARBA00023136"/>
    </source>
</evidence>
<keyword evidence="14" id="KW-1185">Reference proteome</keyword>
<dbReference type="InterPro" id="IPR001734">
    <property type="entry name" value="Na/solute_symporter"/>
</dbReference>
<dbReference type="GO" id="GO:0006814">
    <property type="term" value="P:sodium ion transport"/>
    <property type="evidence" value="ECO:0007669"/>
    <property type="project" value="UniProtKB-KW"/>
</dbReference>
<dbReference type="GO" id="GO:0005886">
    <property type="term" value="C:plasma membrane"/>
    <property type="evidence" value="ECO:0007669"/>
    <property type="project" value="UniProtKB-SubCell"/>
</dbReference>